<feature type="transmembrane region" description="Helical" evidence="1">
    <location>
        <begin position="44"/>
        <end position="65"/>
    </location>
</feature>
<protein>
    <submittedName>
        <fullName evidence="2">Uncharacterized protein</fullName>
    </submittedName>
</protein>
<keyword evidence="1" id="KW-0472">Membrane</keyword>
<sequence>MADLTKPKWYKNKTLLIVLFFILPPLGIYGIIKRKSTGWKTALYIIPATLLTFFSILVVVTAIFMNPYKDGIDYYNKHDYIKAYKQLKMVNSDDPNYNDAILKINEIKPIIDSITKEKENKSGFKIKTAPTKETTKIDLTNLKEFQKKWSDSIVNSWEGSFIIRSKLLAPDTIYFELSKGATKSYNSNRSQNLPMYESNYRKSLNNKFGNLYDSVKTVIDFIPNKELAKSNNSNEWTHPVLMNRGLKIYSGNEYSKDLIGTLSCKFKNKNDGNTYYVILKSNGSSIDIVEYEFRSYYWIRKNDSNYNNANGITKCF</sequence>
<feature type="transmembrane region" description="Helical" evidence="1">
    <location>
        <begin position="14"/>
        <end position="32"/>
    </location>
</feature>
<accession>A0ABV5H8C8</accession>
<organism evidence="2 3">
    <name type="scientific">Flavobacterium gyeonganense</name>
    <dbReference type="NCBI Taxonomy" id="1310418"/>
    <lineage>
        <taxon>Bacteria</taxon>
        <taxon>Pseudomonadati</taxon>
        <taxon>Bacteroidota</taxon>
        <taxon>Flavobacteriia</taxon>
        <taxon>Flavobacteriales</taxon>
        <taxon>Flavobacteriaceae</taxon>
        <taxon>Flavobacterium</taxon>
    </lineage>
</organism>
<dbReference type="Proteomes" id="UP001589562">
    <property type="component" value="Unassembled WGS sequence"/>
</dbReference>
<dbReference type="RefSeq" id="WP_278010982.1">
    <property type="nucleotide sequence ID" value="NZ_CP121112.1"/>
</dbReference>
<keyword evidence="1" id="KW-0812">Transmembrane</keyword>
<gene>
    <name evidence="2" type="ORF">ACFFVK_06150</name>
</gene>
<reference evidence="2 3" key="1">
    <citation type="submission" date="2024-09" db="EMBL/GenBank/DDBJ databases">
        <authorList>
            <person name="Sun Q."/>
            <person name="Mori K."/>
        </authorList>
    </citation>
    <scope>NUCLEOTIDE SEQUENCE [LARGE SCALE GENOMIC DNA]</scope>
    <source>
        <strain evidence="2 3">CECT 8365</strain>
    </source>
</reference>
<keyword evidence="3" id="KW-1185">Reference proteome</keyword>
<evidence type="ECO:0000313" key="2">
    <source>
        <dbReference type="EMBL" id="MFB9108154.1"/>
    </source>
</evidence>
<keyword evidence="1" id="KW-1133">Transmembrane helix</keyword>
<proteinExistence type="predicted"/>
<comment type="caution">
    <text evidence="2">The sequence shown here is derived from an EMBL/GenBank/DDBJ whole genome shotgun (WGS) entry which is preliminary data.</text>
</comment>
<name>A0ABV5H8C8_9FLAO</name>
<dbReference type="EMBL" id="JBHMFE010000009">
    <property type="protein sequence ID" value="MFB9108154.1"/>
    <property type="molecule type" value="Genomic_DNA"/>
</dbReference>
<evidence type="ECO:0000256" key="1">
    <source>
        <dbReference type="SAM" id="Phobius"/>
    </source>
</evidence>
<evidence type="ECO:0000313" key="3">
    <source>
        <dbReference type="Proteomes" id="UP001589562"/>
    </source>
</evidence>